<keyword evidence="4 6" id="KW-1133">Transmembrane helix</keyword>
<dbReference type="InterPro" id="IPR011701">
    <property type="entry name" value="MFS"/>
</dbReference>
<dbReference type="InterPro" id="IPR020846">
    <property type="entry name" value="MFS_dom"/>
</dbReference>
<dbReference type="AlphaFoldDB" id="A0A401KL67"/>
<feature type="transmembrane region" description="Helical" evidence="6">
    <location>
        <begin position="33"/>
        <end position="53"/>
    </location>
</feature>
<evidence type="ECO:0000256" key="1">
    <source>
        <dbReference type="ARBA" id="ARBA00004141"/>
    </source>
</evidence>
<evidence type="ECO:0000313" key="9">
    <source>
        <dbReference type="Proteomes" id="UP000286921"/>
    </source>
</evidence>
<accession>A0A401KL67</accession>
<sequence length="611" mass="66733">MSADQNESSTVDAVTEERPAPPYTIFDRSQKRLLAVLVSAAATFSTLASNIYFPAIPSISRSLNVSTELVNLSITSYLIFQGLAPSLWGPISDVKGRRIAYIGTLFVAVCACIGLAETRNYTMLIIFRCLQSTGSASTVAIGSGVIGDITTREDRGGFMGFFQGMMLISIAIGPVIGGALAGSIGWRTIFWFLTVYSGVLLTMIGLLLPETLRSIVGNGGQLPSPRIGRYPLTLYQRFSKTNWRETVGYNRLAPKKRTELLGPLRILISKQAAPLVLFFAIYFAVWQMTITAMATLFKEHYGLTENQSGLTFIANGAGSMVGTLITGRILDKDYRRFKEQELAETSPSRQEKLFPLERARLRLVPIFAGLQCLSVMIFGWTVQYSSHVHIAVPIISTFITGWTAVSNQSIVTTYLVDVFHDSSAAASASLNMARCCLAAAGSGFVMPMVNRVGCGVAFTVCVAAQIFANTGLWIQWRYGGLWRSEMEKKSSRLITDDGHFVITDNKVIVGGEQRRAYLQFHVAELGKSSVDDAILNAESYAWSATAMYPPACDWSRDVAGSVRARTIFASTRVNISSSIAEGYGLKHGSHFTNPNLLDLDDEEETTTDNAL</sequence>
<keyword evidence="2" id="KW-0813">Transport</keyword>
<dbReference type="SUPFAM" id="SSF103473">
    <property type="entry name" value="MFS general substrate transporter"/>
    <property type="match status" value="1"/>
</dbReference>
<gene>
    <name evidence="8" type="ORF">AAWM_02932</name>
</gene>
<dbReference type="STRING" id="105351.A0A401KL67"/>
<feature type="transmembrane region" description="Helical" evidence="6">
    <location>
        <begin position="363"/>
        <end position="382"/>
    </location>
</feature>
<feature type="transmembrane region" description="Helical" evidence="6">
    <location>
        <begin position="69"/>
        <end position="87"/>
    </location>
</feature>
<dbReference type="PANTHER" id="PTHR23502:SF151">
    <property type="entry name" value="MAJOR FACILITATOR SUPERFAMILY (MFS) PROFILE DOMAIN-CONTAINING PROTEIN"/>
    <property type="match status" value="1"/>
</dbReference>
<organism evidence="8 9">
    <name type="scientific">Aspergillus awamori</name>
    <name type="common">Black koji mold</name>
    <dbReference type="NCBI Taxonomy" id="105351"/>
    <lineage>
        <taxon>Eukaryota</taxon>
        <taxon>Fungi</taxon>
        <taxon>Dikarya</taxon>
        <taxon>Ascomycota</taxon>
        <taxon>Pezizomycotina</taxon>
        <taxon>Eurotiomycetes</taxon>
        <taxon>Eurotiomycetidae</taxon>
        <taxon>Eurotiales</taxon>
        <taxon>Aspergillaceae</taxon>
        <taxon>Aspergillus</taxon>
    </lineage>
</organism>
<evidence type="ECO:0000256" key="5">
    <source>
        <dbReference type="ARBA" id="ARBA00023136"/>
    </source>
</evidence>
<feature type="transmembrane region" description="Helical" evidence="6">
    <location>
        <begin position="388"/>
        <end position="405"/>
    </location>
</feature>
<protein>
    <submittedName>
        <fullName evidence="8">MFS antiporter QDR2</fullName>
    </submittedName>
</protein>
<dbReference type="PANTHER" id="PTHR23502">
    <property type="entry name" value="MAJOR FACILITATOR SUPERFAMILY"/>
    <property type="match status" value="1"/>
</dbReference>
<reference evidence="8 9" key="1">
    <citation type="submission" date="2016-09" db="EMBL/GenBank/DDBJ databases">
        <title>Aspergillus awamori IFM 58123T.</title>
        <authorList>
            <person name="Kusuya Y."/>
            <person name="Shimizu M."/>
            <person name="Takahashi H."/>
            <person name="Yaguchi T."/>
        </authorList>
    </citation>
    <scope>NUCLEOTIDE SEQUENCE [LARGE SCALE GENOMIC DNA]</scope>
    <source>
        <strain evidence="8 9">IFM 58123</strain>
    </source>
</reference>
<keyword evidence="5 6" id="KW-0472">Membrane</keyword>
<dbReference type="FunFam" id="1.20.1720.10:FF:000009">
    <property type="entry name" value="MFS multidrug transporter"/>
    <property type="match status" value="1"/>
</dbReference>
<name>A0A401KL67_ASPAW</name>
<evidence type="ECO:0000313" key="8">
    <source>
        <dbReference type="EMBL" id="GCB20047.1"/>
    </source>
</evidence>
<dbReference type="Pfam" id="PF07690">
    <property type="entry name" value="MFS_1"/>
    <property type="match status" value="1"/>
</dbReference>
<feature type="transmembrane region" description="Helical" evidence="6">
    <location>
        <begin position="188"/>
        <end position="208"/>
    </location>
</feature>
<feature type="transmembrane region" description="Helical" evidence="6">
    <location>
        <begin position="99"/>
        <end position="116"/>
    </location>
</feature>
<dbReference type="Gene3D" id="1.20.1720.10">
    <property type="entry name" value="Multidrug resistance protein D"/>
    <property type="match status" value="1"/>
</dbReference>
<comment type="caution">
    <text evidence="8">The sequence shown here is derived from an EMBL/GenBank/DDBJ whole genome shotgun (WGS) entry which is preliminary data.</text>
</comment>
<dbReference type="InterPro" id="IPR036259">
    <property type="entry name" value="MFS_trans_sf"/>
</dbReference>
<evidence type="ECO:0000259" key="7">
    <source>
        <dbReference type="PROSITE" id="PS50850"/>
    </source>
</evidence>
<feature type="transmembrane region" description="Helical" evidence="6">
    <location>
        <begin position="158"/>
        <end position="182"/>
    </location>
</feature>
<comment type="subcellular location">
    <subcellularLocation>
        <location evidence="1">Membrane</location>
        <topology evidence="1">Multi-pass membrane protein</topology>
    </subcellularLocation>
</comment>
<feature type="domain" description="Major facilitator superfamily (MFS) profile" evidence="7">
    <location>
        <begin position="34"/>
        <end position="480"/>
    </location>
</feature>
<dbReference type="EMBL" id="BDHI01000002">
    <property type="protein sequence ID" value="GCB20047.1"/>
    <property type="molecule type" value="Genomic_DNA"/>
</dbReference>
<keyword evidence="3 6" id="KW-0812">Transmembrane</keyword>
<dbReference type="GO" id="GO:0005886">
    <property type="term" value="C:plasma membrane"/>
    <property type="evidence" value="ECO:0007669"/>
    <property type="project" value="TreeGrafter"/>
</dbReference>
<keyword evidence="9" id="KW-1185">Reference proteome</keyword>
<feature type="transmembrane region" description="Helical" evidence="6">
    <location>
        <begin position="309"/>
        <end position="330"/>
    </location>
</feature>
<evidence type="ECO:0000256" key="4">
    <source>
        <dbReference type="ARBA" id="ARBA00022989"/>
    </source>
</evidence>
<feature type="transmembrane region" description="Helical" evidence="6">
    <location>
        <begin position="122"/>
        <end position="146"/>
    </location>
</feature>
<dbReference type="GO" id="GO:0022857">
    <property type="term" value="F:transmembrane transporter activity"/>
    <property type="evidence" value="ECO:0007669"/>
    <property type="project" value="InterPro"/>
</dbReference>
<feature type="transmembrane region" description="Helical" evidence="6">
    <location>
        <begin position="275"/>
        <end position="297"/>
    </location>
</feature>
<evidence type="ECO:0000256" key="3">
    <source>
        <dbReference type="ARBA" id="ARBA00022692"/>
    </source>
</evidence>
<dbReference type="Proteomes" id="UP000286921">
    <property type="component" value="Unassembled WGS sequence"/>
</dbReference>
<evidence type="ECO:0000256" key="2">
    <source>
        <dbReference type="ARBA" id="ARBA00022448"/>
    </source>
</evidence>
<dbReference type="Gene3D" id="1.20.1250.20">
    <property type="entry name" value="MFS general substrate transporter like domains"/>
    <property type="match status" value="1"/>
</dbReference>
<proteinExistence type="predicted"/>
<evidence type="ECO:0000256" key="6">
    <source>
        <dbReference type="SAM" id="Phobius"/>
    </source>
</evidence>
<dbReference type="PROSITE" id="PS50850">
    <property type="entry name" value="MFS"/>
    <property type="match status" value="1"/>
</dbReference>